<sequence>MEEKTYRIGEAAKLLNLKTYVLRFWETEFPQLAPHRTEKGQRLYTEQDVSTLRTIRHLLHERGLTIEGARRILTGQGDPLFAEQAAGDGHPSETSLPGTMQSLYSETLTEAVMAALQRAGQTGAGGYAGAGAGRDAGDDVAHDAVADGVGDEEDFPRDRQAIEAIVARVLASGHGIPPGLGEPARQRAHEAAQPLTVQVAARGDTVRSGGLTGEMKAGIPGEMPGVRTGNVPDVRAGNMPDARTGNMADAMRGERVAGKPETLLPPQPDGCRLVVREAIAELEALREMLKPRQCRGAGADTFF</sequence>
<organism evidence="4 5">
    <name type="scientific">Desulfovibrio psychrotolerans</name>
    <dbReference type="NCBI Taxonomy" id="415242"/>
    <lineage>
        <taxon>Bacteria</taxon>
        <taxon>Pseudomonadati</taxon>
        <taxon>Thermodesulfobacteriota</taxon>
        <taxon>Desulfovibrionia</taxon>
        <taxon>Desulfovibrionales</taxon>
        <taxon>Desulfovibrionaceae</taxon>
        <taxon>Desulfovibrio</taxon>
    </lineage>
</organism>
<dbReference type="Gene3D" id="1.10.1660.10">
    <property type="match status" value="1"/>
</dbReference>
<dbReference type="GO" id="GO:0003677">
    <property type="term" value="F:DNA binding"/>
    <property type="evidence" value="ECO:0007669"/>
    <property type="project" value="UniProtKB-KW"/>
</dbReference>
<dbReference type="AlphaFoldDB" id="A0A7J0BR85"/>
<dbReference type="CDD" id="cd04765">
    <property type="entry name" value="HTH_MlrA-like_sg2"/>
    <property type="match status" value="1"/>
</dbReference>
<dbReference type="EMBL" id="BLVP01000002">
    <property type="protein sequence ID" value="GFM36180.1"/>
    <property type="molecule type" value="Genomic_DNA"/>
</dbReference>
<dbReference type="SUPFAM" id="SSF46955">
    <property type="entry name" value="Putative DNA-binding domain"/>
    <property type="match status" value="1"/>
</dbReference>
<evidence type="ECO:0000259" key="3">
    <source>
        <dbReference type="PROSITE" id="PS50937"/>
    </source>
</evidence>
<gene>
    <name evidence="4" type="ORF">DSM19430T_08640</name>
</gene>
<evidence type="ECO:0000256" key="1">
    <source>
        <dbReference type="ARBA" id="ARBA00023125"/>
    </source>
</evidence>
<evidence type="ECO:0000256" key="2">
    <source>
        <dbReference type="SAM" id="MobiDB-lite"/>
    </source>
</evidence>
<evidence type="ECO:0000313" key="4">
    <source>
        <dbReference type="EMBL" id="GFM36180.1"/>
    </source>
</evidence>
<name>A0A7J0BR85_9BACT</name>
<comment type="caution">
    <text evidence="4">The sequence shown here is derived from an EMBL/GenBank/DDBJ whole genome shotgun (WGS) entry which is preliminary data.</text>
</comment>
<dbReference type="SMART" id="SM00422">
    <property type="entry name" value="HTH_MERR"/>
    <property type="match status" value="1"/>
</dbReference>
<keyword evidence="5" id="KW-1185">Reference proteome</keyword>
<dbReference type="InterPro" id="IPR000551">
    <property type="entry name" value="MerR-type_HTH_dom"/>
</dbReference>
<dbReference type="InterPro" id="IPR047057">
    <property type="entry name" value="MerR_fam"/>
</dbReference>
<dbReference type="InterPro" id="IPR009061">
    <property type="entry name" value="DNA-bd_dom_put_sf"/>
</dbReference>
<accession>A0A7J0BR85</accession>
<feature type="domain" description="HTH merR-type" evidence="3">
    <location>
        <begin position="5"/>
        <end position="75"/>
    </location>
</feature>
<dbReference type="Pfam" id="PF13411">
    <property type="entry name" value="MerR_1"/>
    <property type="match status" value="1"/>
</dbReference>
<dbReference type="PANTHER" id="PTHR30204">
    <property type="entry name" value="REDOX-CYCLING DRUG-SENSING TRANSCRIPTIONAL ACTIVATOR SOXR"/>
    <property type="match status" value="1"/>
</dbReference>
<feature type="region of interest" description="Disordered" evidence="2">
    <location>
        <begin position="207"/>
        <end position="236"/>
    </location>
</feature>
<proteinExistence type="predicted"/>
<dbReference type="PROSITE" id="PS50937">
    <property type="entry name" value="HTH_MERR_2"/>
    <property type="match status" value="1"/>
</dbReference>
<protein>
    <recommendedName>
        <fullName evidence="3">HTH merR-type domain-containing protein</fullName>
    </recommendedName>
</protein>
<reference evidence="4 5" key="1">
    <citation type="submission" date="2020-05" db="EMBL/GenBank/DDBJ databases">
        <title>Draft genome sequence of Desulfovibrio psychrotolerans JS1T.</title>
        <authorList>
            <person name="Ueno A."/>
            <person name="Tamazawa S."/>
            <person name="Tamamura S."/>
            <person name="Murakami T."/>
            <person name="Kiyama T."/>
            <person name="Inomata H."/>
            <person name="Amano Y."/>
            <person name="Miyakawa K."/>
            <person name="Tamaki H."/>
            <person name="Naganuma T."/>
            <person name="Kaneko K."/>
        </authorList>
    </citation>
    <scope>NUCLEOTIDE SEQUENCE [LARGE SCALE GENOMIC DNA]</scope>
    <source>
        <strain evidence="4 5">JS1</strain>
    </source>
</reference>
<keyword evidence="1" id="KW-0238">DNA-binding</keyword>
<dbReference type="GO" id="GO:0003700">
    <property type="term" value="F:DNA-binding transcription factor activity"/>
    <property type="evidence" value="ECO:0007669"/>
    <property type="project" value="InterPro"/>
</dbReference>
<dbReference type="PANTHER" id="PTHR30204:SF15">
    <property type="entry name" value="BLL5018 PROTEIN"/>
    <property type="match status" value="1"/>
</dbReference>
<dbReference type="Proteomes" id="UP000503820">
    <property type="component" value="Unassembled WGS sequence"/>
</dbReference>
<evidence type="ECO:0000313" key="5">
    <source>
        <dbReference type="Proteomes" id="UP000503820"/>
    </source>
</evidence>